<accession>A0ABS7DHQ5</accession>
<dbReference type="InterPro" id="IPR036873">
    <property type="entry name" value="Rhodanese-like_dom_sf"/>
</dbReference>
<dbReference type="PANTHER" id="PTHR43031:SF1">
    <property type="entry name" value="PYRIDINE NUCLEOTIDE-DISULPHIDE OXIDOREDUCTASE"/>
    <property type="match status" value="1"/>
</dbReference>
<gene>
    <name evidence="3" type="ORF">J5V48_07895</name>
</gene>
<dbReference type="Proteomes" id="UP000731465">
    <property type="component" value="Unassembled WGS sequence"/>
</dbReference>
<keyword evidence="1" id="KW-0472">Membrane</keyword>
<evidence type="ECO:0000256" key="1">
    <source>
        <dbReference type="SAM" id="Phobius"/>
    </source>
</evidence>
<dbReference type="CDD" id="cd00158">
    <property type="entry name" value="RHOD"/>
    <property type="match status" value="1"/>
</dbReference>
<proteinExistence type="predicted"/>
<feature type="transmembrane region" description="Helical" evidence="1">
    <location>
        <begin position="20"/>
        <end position="39"/>
    </location>
</feature>
<dbReference type="SUPFAM" id="SSF52821">
    <property type="entry name" value="Rhodanese/Cell cycle control phosphatase"/>
    <property type="match status" value="1"/>
</dbReference>
<evidence type="ECO:0000313" key="4">
    <source>
        <dbReference type="Proteomes" id="UP000731465"/>
    </source>
</evidence>
<dbReference type="InterPro" id="IPR050229">
    <property type="entry name" value="GlpE_sulfurtransferase"/>
</dbReference>
<name>A0ABS7DHQ5_9GAMM</name>
<evidence type="ECO:0000259" key="2">
    <source>
        <dbReference type="PROSITE" id="PS50206"/>
    </source>
</evidence>
<sequence>MGEFFSSDNLEQYIAFAGRHQIMVIVFFALLVALIYFQVKIMLAGVKKVSASAATSMVNHENGVFIDVRANSLFSKGHIAGSVNITLEEIKQGKLNRVESFKNSPVIVVGKDKVDSDNFNAVVALKKQGYTRAFLLEGGIAQWAMDNLPLSVKN</sequence>
<reference evidence="3 4" key="1">
    <citation type="submission" date="2021-03" db="EMBL/GenBank/DDBJ databases">
        <title>Succinivibrio sp. nov. isolated from feces of cow.</title>
        <authorList>
            <person name="Choi J.-Y."/>
        </authorList>
    </citation>
    <scope>NUCLEOTIDE SEQUENCE [LARGE SCALE GENOMIC DNA]</scope>
    <source>
        <strain evidence="3 4">AGMB01872</strain>
    </source>
</reference>
<evidence type="ECO:0000313" key="3">
    <source>
        <dbReference type="EMBL" id="MBW7570813.1"/>
    </source>
</evidence>
<dbReference type="SMART" id="SM00450">
    <property type="entry name" value="RHOD"/>
    <property type="match status" value="1"/>
</dbReference>
<dbReference type="RefSeq" id="WP_219938038.1">
    <property type="nucleotide sequence ID" value="NZ_JAGFNY010000031.1"/>
</dbReference>
<feature type="domain" description="Rhodanese" evidence="2">
    <location>
        <begin position="59"/>
        <end position="152"/>
    </location>
</feature>
<dbReference type="InterPro" id="IPR001763">
    <property type="entry name" value="Rhodanese-like_dom"/>
</dbReference>
<protein>
    <submittedName>
        <fullName evidence="3">Rhodanese-like domain-containing protein</fullName>
    </submittedName>
</protein>
<dbReference type="Pfam" id="PF00581">
    <property type="entry name" value="Rhodanese"/>
    <property type="match status" value="1"/>
</dbReference>
<keyword evidence="1" id="KW-1133">Transmembrane helix</keyword>
<dbReference type="PROSITE" id="PS50206">
    <property type="entry name" value="RHODANESE_3"/>
    <property type="match status" value="1"/>
</dbReference>
<keyword evidence="1" id="KW-0812">Transmembrane</keyword>
<keyword evidence="4" id="KW-1185">Reference proteome</keyword>
<dbReference type="EMBL" id="JAGFNY010000031">
    <property type="protein sequence ID" value="MBW7570813.1"/>
    <property type="molecule type" value="Genomic_DNA"/>
</dbReference>
<organism evidence="3 4">
    <name type="scientific">Succinivibrio faecicola</name>
    <dbReference type="NCBI Taxonomy" id="2820300"/>
    <lineage>
        <taxon>Bacteria</taxon>
        <taxon>Pseudomonadati</taxon>
        <taxon>Pseudomonadota</taxon>
        <taxon>Gammaproteobacteria</taxon>
        <taxon>Aeromonadales</taxon>
        <taxon>Succinivibrionaceae</taxon>
        <taxon>Succinivibrio</taxon>
    </lineage>
</organism>
<comment type="caution">
    <text evidence="3">The sequence shown here is derived from an EMBL/GenBank/DDBJ whole genome shotgun (WGS) entry which is preliminary data.</text>
</comment>
<dbReference type="Gene3D" id="3.40.250.10">
    <property type="entry name" value="Rhodanese-like domain"/>
    <property type="match status" value="1"/>
</dbReference>
<dbReference type="PANTHER" id="PTHR43031">
    <property type="entry name" value="FAD-DEPENDENT OXIDOREDUCTASE"/>
    <property type="match status" value="1"/>
</dbReference>